<gene>
    <name evidence="2" type="ORF">PCOR1329_LOCUS66408</name>
</gene>
<keyword evidence="1" id="KW-1133">Transmembrane helix</keyword>
<proteinExistence type="predicted"/>
<name>A0ABN9WDP9_9DINO</name>
<accession>A0ABN9WDP9</accession>
<organism evidence="2 3">
    <name type="scientific">Prorocentrum cordatum</name>
    <dbReference type="NCBI Taxonomy" id="2364126"/>
    <lineage>
        <taxon>Eukaryota</taxon>
        <taxon>Sar</taxon>
        <taxon>Alveolata</taxon>
        <taxon>Dinophyceae</taxon>
        <taxon>Prorocentrales</taxon>
        <taxon>Prorocentraceae</taxon>
        <taxon>Prorocentrum</taxon>
    </lineage>
</organism>
<evidence type="ECO:0000313" key="3">
    <source>
        <dbReference type="Proteomes" id="UP001189429"/>
    </source>
</evidence>
<evidence type="ECO:0000313" key="2">
    <source>
        <dbReference type="EMBL" id="CAK0884458.1"/>
    </source>
</evidence>
<evidence type="ECO:0000256" key="1">
    <source>
        <dbReference type="SAM" id="Phobius"/>
    </source>
</evidence>
<feature type="transmembrane region" description="Helical" evidence="1">
    <location>
        <begin position="206"/>
        <end position="227"/>
    </location>
</feature>
<comment type="caution">
    <text evidence="2">The sequence shown here is derived from an EMBL/GenBank/DDBJ whole genome shotgun (WGS) entry which is preliminary data.</text>
</comment>
<protein>
    <recommendedName>
        <fullName evidence="4">Transmembrane protein</fullName>
    </recommendedName>
</protein>
<dbReference type="EMBL" id="CAUYUJ010018551">
    <property type="protein sequence ID" value="CAK0884458.1"/>
    <property type="molecule type" value="Genomic_DNA"/>
</dbReference>
<keyword evidence="3" id="KW-1185">Reference proteome</keyword>
<reference evidence="2" key="1">
    <citation type="submission" date="2023-10" db="EMBL/GenBank/DDBJ databases">
        <authorList>
            <person name="Chen Y."/>
            <person name="Shah S."/>
            <person name="Dougan E. K."/>
            <person name="Thang M."/>
            <person name="Chan C."/>
        </authorList>
    </citation>
    <scope>NUCLEOTIDE SEQUENCE [LARGE SCALE GENOMIC DNA]</scope>
</reference>
<feature type="transmembrane region" description="Helical" evidence="1">
    <location>
        <begin position="173"/>
        <end position="194"/>
    </location>
</feature>
<keyword evidence="1" id="KW-0812">Transmembrane</keyword>
<feature type="transmembrane region" description="Helical" evidence="1">
    <location>
        <begin position="96"/>
        <end position="118"/>
    </location>
</feature>
<sequence>MEGAALSQEEGPARPSPAETALLQQQNAELVGELAEAQATSAVLLREDTELQRINLELQRLLNVTKNTTNSGTANATYSGYHEIELSGAKRSILKPVAICVTVVVATAVLCCCSARVLRYRHRLAQRDRIRQSQARGGVAGDNGGVVGAISQAVDTGYAECSACCGVVCSVRVCVMASFIGVLWGAGLLAMWATGGLQPVLKEVAVYAYLALGIGSLTTVCLLGVVLNAREELHDVGHNIHQKLDVGRSIENVGSSVLGTGQRSPTGPKR</sequence>
<keyword evidence="1" id="KW-0472">Membrane</keyword>
<evidence type="ECO:0008006" key="4">
    <source>
        <dbReference type="Google" id="ProtNLM"/>
    </source>
</evidence>
<dbReference type="Proteomes" id="UP001189429">
    <property type="component" value="Unassembled WGS sequence"/>
</dbReference>